<feature type="region of interest" description="Disordered" evidence="1">
    <location>
        <begin position="30"/>
        <end position="49"/>
    </location>
</feature>
<protein>
    <submittedName>
        <fullName evidence="2">Hypp4011 protein</fullName>
    </submittedName>
</protein>
<name>A0A8K0A4B8_BRALA</name>
<evidence type="ECO:0000256" key="1">
    <source>
        <dbReference type="SAM" id="MobiDB-lite"/>
    </source>
</evidence>
<accession>A0A8K0A4B8</accession>
<organism evidence="2 3">
    <name type="scientific">Branchiostoma lanceolatum</name>
    <name type="common">Common lancelet</name>
    <name type="synonym">Amphioxus lanceolatum</name>
    <dbReference type="NCBI Taxonomy" id="7740"/>
    <lineage>
        <taxon>Eukaryota</taxon>
        <taxon>Metazoa</taxon>
        <taxon>Chordata</taxon>
        <taxon>Cephalochordata</taxon>
        <taxon>Leptocardii</taxon>
        <taxon>Amphioxiformes</taxon>
        <taxon>Branchiostomatidae</taxon>
        <taxon>Branchiostoma</taxon>
    </lineage>
</organism>
<sequence length="147" mass="16575">MHILAKVLIDDLRELKLAYESSILARPEDLVPGIPDSGDQNGLAWDSRDPTEEGWLCEETVTVYTTQCSFRQTNADGEPKDTKEAEQRVVSDPYKKFFSELAMDTPLCGILQMDKTETEGSTMAIVRSVVQNRPDIFDSAMTHCWKD</sequence>
<proteinExistence type="predicted"/>
<dbReference type="EMBL" id="OV696692">
    <property type="protein sequence ID" value="CAH1268857.1"/>
    <property type="molecule type" value="Genomic_DNA"/>
</dbReference>
<reference evidence="2" key="1">
    <citation type="submission" date="2022-01" db="EMBL/GenBank/DDBJ databases">
        <authorList>
            <person name="Braso-Vives M."/>
        </authorList>
    </citation>
    <scope>NUCLEOTIDE SEQUENCE</scope>
</reference>
<dbReference type="AlphaFoldDB" id="A0A8K0A4B8"/>
<gene>
    <name evidence="2" type="primary">Hypp4011</name>
    <name evidence="2" type="ORF">BLAG_LOCUS21660</name>
</gene>
<evidence type="ECO:0000313" key="2">
    <source>
        <dbReference type="EMBL" id="CAH1268857.1"/>
    </source>
</evidence>
<keyword evidence="3" id="KW-1185">Reference proteome</keyword>
<evidence type="ECO:0000313" key="3">
    <source>
        <dbReference type="Proteomes" id="UP000838412"/>
    </source>
</evidence>
<dbReference type="Proteomes" id="UP000838412">
    <property type="component" value="Chromosome 7"/>
</dbReference>